<protein>
    <submittedName>
        <fullName evidence="7">Thiolase family protein</fullName>
    </submittedName>
</protein>
<dbReference type="InterPro" id="IPR016039">
    <property type="entry name" value="Thiolase-like"/>
</dbReference>
<evidence type="ECO:0000313" key="7">
    <source>
        <dbReference type="EMBL" id="WAH37750.1"/>
    </source>
</evidence>
<dbReference type="InterPro" id="IPR020613">
    <property type="entry name" value="Thiolase_CS"/>
</dbReference>
<dbReference type="PANTHER" id="PTHR43365:SF1">
    <property type="entry name" value="ACETYL-COA C-ACYLTRANSFERASE"/>
    <property type="match status" value="1"/>
</dbReference>
<dbReference type="InterPro" id="IPR002155">
    <property type="entry name" value="Thiolase"/>
</dbReference>
<dbReference type="SUPFAM" id="SSF53901">
    <property type="entry name" value="Thiolase-like"/>
    <property type="match status" value="2"/>
</dbReference>
<dbReference type="Gene3D" id="3.40.47.10">
    <property type="match status" value="2"/>
</dbReference>
<evidence type="ECO:0000256" key="3">
    <source>
        <dbReference type="ARBA" id="ARBA00023315"/>
    </source>
</evidence>
<dbReference type="InterPro" id="IPR020610">
    <property type="entry name" value="Thiolase_AS"/>
</dbReference>
<evidence type="ECO:0000256" key="2">
    <source>
        <dbReference type="ARBA" id="ARBA00022679"/>
    </source>
</evidence>
<feature type="domain" description="Thiolase N-terminal" evidence="5">
    <location>
        <begin position="5"/>
        <end position="256"/>
    </location>
</feature>
<dbReference type="Pfam" id="PF02803">
    <property type="entry name" value="Thiolase_C"/>
    <property type="match status" value="1"/>
</dbReference>
<sequence>MFEAVIVDAIRSPIGRRRGALAFTHPVDLLGEILKKLIERNGIQAKQVDDVIVGCVDQIDDQAVNIGRNAWLSAGLPESVPATTIDRQCGSSLQALHFAAQGIMAGAYKIAIAGGVESMTRVPLLSTFGNSGTPLTEDLRKRYDIEVGWFDQAVGAEMIAKRWGFSRRDLDEYSYRSHQRAHVARQEGRFAGEIVEVTARTEDGQRYEFGEDEGIRPDTSLEKIGGLTPAFPQLDMITAGNASQISDGASATLVMEAGTAKVLGLRPRARFVSFAVVGVDPVTMLTGPIPATKKVLQNAGMTIRDIDLFEVNEAFAPVVLAWQKETGVDGDKVNVNGGAIALGHPLGATGTRIAATLLNGLEQRQLRYGLMAICEGGGMANATIIERL</sequence>
<dbReference type="InterPro" id="IPR020616">
    <property type="entry name" value="Thiolase_N"/>
</dbReference>
<dbReference type="RefSeq" id="WP_268045270.1">
    <property type="nucleotide sequence ID" value="NZ_CP104064.1"/>
</dbReference>
<dbReference type="Pfam" id="PF00108">
    <property type="entry name" value="Thiolase_N"/>
    <property type="match status" value="1"/>
</dbReference>
<evidence type="ECO:0000256" key="1">
    <source>
        <dbReference type="ARBA" id="ARBA00010982"/>
    </source>
</evidence>
<dbReference type="InterPro" id="IPR020617">
    <property type="entry name" value="Thiolase_C"/>
</dbReference>
<dbReference type="PROSITE" id="PS00737">
    <property type="entry name" value="THIOLASE_2"/>
    <property type="match status" value="1"/>
</dbReference>
<name>A0ABY6Z4Q8_9BACL</name>
<feature type="domain" description="Thiolase C-terminal" evidence="6">
    <location>
        <begin position="266"/>
        <end position="387"/>
    </location>
</feature>
<dbReference type="EMBL" id="CP104064">
    <property type="protein sequence ID" value="WAH37750.1"/>
    <property type="molecule type" value="Genomic_DNA"/>
</dbReference>
<dbReference type="PIRSF" id="PIRSF000429">
    <property type="entry name" value="Ac-CoA_Ac_transf"/>
    <property type="match status" value="1"/>
</dbReference>
<dbReference type="CDD" id="cd00751">
    <property type="entry name" value="thiolase"/>
    <property type="match status" value="1"/>
</dbReference>
<gene>
    <name evidence="7" type="ORF">NZD86_04400</name>
</gene>
<proteinExistence type="inferred from homology"/>
<evidence type="ECO:0000259" key="6">
    <source>
        <dbReference type="Pfam" id="PF02803"/>
    </source>
</evidence>
<keyword evidence="3 4" id="KW-0012">Acyltransferase</keyword>
<evidence type="ECO:0000256" key="4">
    <source>
        <dbReference type="RuleBase" id="RU003557"/>
    </source>
</evidence>
<accession>A0ABY6Z4Q8</accession>
<dbReference type="PANTHER" id="PTHR43365">
    <property type="entry name" value="BLR7806 PROTEIN"/>
    <property type="match status" value="1"/>
</dbReference>
<organism evidence="7 8">
    <name type="scientific">Alicyclobacillus dauci</name>
    <dbReference type="NCBI Taxonomy" id="1475485"/>
    <lineage>
        <taxon>Bacteria</taxon>
        <taxon>Bacillati</taxon>
        <taxon>Bacillota</taxon>
        <taxon>Bacilli</taxon>
        <taxon>Bacillales</taxon>
        <taxon>Alicyclobacillaceae</taxon>
        <taxon>Alicyclobacillus</taxon>
    </lineage>
</organism>
<keyword evidence="8" id="KW-1185">Reference proteome</keyword>
<reference evidence="7" key="1">
    <citation type="submission" date="2022-08" db="EMBL/GenBank/DDBJ databases">
        <title>Alicyclobacillus dauci DSM2870, complete genome.</title>
        <authorList>
            <person name="Wang Q."/>
            <person name="Cai R."/>
            <person name="Wang Z."/>
        </authorList>
    </citation>
    <scope>NUCLEOTIDE SEQUENCE</scope>
    <source>
        <strain evidence="7">DSM 28700</strain>
    </source>
</reference>
<dbReference type="PROSITE" id="PS00099">
    <property type="entry name" value="THIOLASE_3"/>
    <property type="match status" value="1"/>
</dbReference>
<evidence type="ECO:0000313" key="8">
    <source>
        <dbReference type="Proteomes" id="UP001164803"/>
    </source>
</evidence>
<keyword evidence="2 4" id="KW-0808">Transferase</keyword>
<comment type="similarity">
    <text evidence="1 4">Belongs to the thiolase-like superfamily. Thiolase family.</text>
</comment>
<evidence type="ECO:0000259" key="5">
    <source>
        <dbReference type="Pfam" id="PF00108"/>
    </source>
</evidence>
<dbReference type="NCBIfam" id="TIGR01930">
    <property type="entry name" value="AcCoA-C-Actrans"/>
    <property type="match status" value="1"/>
</dbReference>
<dbReference type="Proteomes" id="UP001164803">
    <property type="component" value="Chromosome"/>
</dbReference>